<gene>
    <name evidence="2" type="ORF">RUM44_002987</name>
</gene>
<evidence type="ECO:0000256" key="1">
    <source>
        <dbReference type="SAM" id="MobiDB-lite"/>
    </source>
</evidence>
<protein>
    <submittedName>
        <fullName evidence="2">Uncharacterized protein</fullName>
    </submittedName>
</protein>
<evidence type="ECO:0000313" key="3">
    <source>
        <dbReference type="Proteomes" id="UP001359485"/>
    </source>
</evidence>
<accession>A0ABR1AXW7</accession>
<organism evidence="2 3">
    <name type="scientific">Polyplax serrata</name>
    <name type="common">Common mouse louse</name>
    <dbReference type="NCBI Taxonomy" id="468196"/>
    <lineage>
        <taxon>Eukaryota</taxon>
        <taxon>Metazoa</taxon>
        <taxon>Ecdysozoa</taxon>
        <taxon>Arthropoda</taxon>
        <taxon>Hexapoda</taxon>
        <taxon>Insecta</taxon>
        <taxon>Pterygota</taxon>
        <taxon>Neoptera</taxon>
        <taxon>Paraneoptera</taxon>
        <taxon>Psocodea</taxon>
        <taxon>Troctomorpha</taxon>
        <taxon>Phthiraptera</taxon>
        <taxon>Anoplura</taxon>
        <taxon>Polyplacidae</taxon>
        <taxon>Polyplax</taxon>
    </lineage>
</organism>
<reference evidence="2 3" key="1">
    <citation type="submission" date="2023-09" db="EMBL/GenBank/DDBJ databases">
        <title>Genomes of two closely related lineages of the louse Polyplax serrata with different host specificities.</title>
        <authorList>
            <person name="Martinu J."/>
            <person name="Tarabai H."/>
            <person name="Stefka J."/>
            <person name="Hypsa V."/>
        </authorList>
    </citation>
    <scope>NUCLEOTIDE SEQUENCE [LARGE SCALE GENOMIC DNA]</scope>
    <source>
        <strain evidence="2">98ZLc_SE</strain>
    </source>
</reference>
<keyword evidence="3" id="KW-1185">Reference proteome</keyword>
<name>A0ABR1AXW7_POLSC</name>
<evidence type="ECO:0000313" key="2">
    <source>
        <dbReference type="EMBL" id="KAK6630817.1"/>
    </source>
</evidence>
<dbReference type="EMBL" id="JAWJWF010000007">
    <property type="protein sequence ID" value="KAK6630817.1"/>
    <property type="molecule type" value="Genomic_DNA"/>
</dbReference>
<feature type="region of interest" description="Disordered" evidence="1">
    <location>
        <begin position="1"/>
        <end position="23"/>
    </location>
</feature>
<dbReference type="Proteomes" id="UP001359485">
    <property type="component" value="Unassembled WGS sequence"/>
</dbReference>
<proteinExistence type="predicted"/>
<sequence>MTMSLGHHSEHHPGQTQRGVITKEEDKRLISTLSVVVNPEEVFGFTSTVLEKSKVGKGWDGGVCFYGNQIDSGFMIV</sequence>
<comment type="caution">
    <text evidence="2">The sequence shown here is derived from an EMBL/GenBank/DDBJ whole genome shotgun (WGS) entry which is preliminary data.</text>
</comment>